<dbReference type="AlphaFoldDB" id="A0A3M0KXE4"/>
<gene>
    <name evidence="1" type="ORF">DUI87_11913</name>
</gene>
<sequence>MIGDYSQLLLGLPYHIRFPRERMFGCSFAPAFAHLCVIIKSQNDVELEGTFEPTQCHPCHGQDTFHYPRVRQATSSLALDTSRDPGAATAALDNQFWEQNPCNPTFHHHPQDLRNPALEETH</sequence>
<organism evidence="1 2">
    <name type="scientific">Hirundo rustica rustica</name>
    <dbReference type="NCBI Taxonomy" id="333673"/>
    <lineage>
        <taxon>Eukaryota</taxon>
        <taxon>Metazoa</taxon>
        <taxon>Chordata</taxon>
        <taxon>Craniata</taxon>
        <taxon>Vertebrata</taxon>
        <taxon>Euteleostomi</taxon>
        <taxon>Archelosauria</taxon>
        <taxon>Archosauria</taxon>
        <taxon>Dinosauria</taxon>
        <taxon>Saurischia</taxon>
        <taxon>Theropoda</taxon>
        <taxon>Coelurosauria</taxon>
        <taxon>Aves</taxon>
        <taxon>Neognathae</taxon>
        <taxon>Neoaves</taxon>
        <taxon>Telluraves</taxon>
        <taxon>Australaves</taxon>
        <taxon>Passeriformes</taxon>
        <taxon>Sylvioidea</taxon>
        <taxon>Hirundinidae</taxon>
        <taxon>Hirundo</taxon>
    </lineage>
</organism>
<keyword evidence="2" id="KW-1185">Reference proteome</keyword>
<dbReference type="Proteomes" id="UP000269221">
    <property type="component" value="Unassembled WGS sequence"/>
</dbReference>
<comment type="caution">
    <text evidence="1">The sequence shown here is derived from an EMBL/GenBank/DDBJ whole genome shotgun (WGS) entry which is preliminary data.</text>
</comment>
<reference evidence="1 2" key="1">
    <citation type="submission" date="2018-07" db="EMBL/GenBank/DDBJ databases">
        <title>A high quality draft genome assembly of the barn swallow (H. rustica rustica).</title>
        <authorList>
            <person name="Formenti G."/>
            <person name="Chiara M."/>
            <person name="Poveda L."/>
            <person name="Francoijs K.-J."/>
            <person name="Bonisoli-Alquati A."/>
            <person name="Canova L."/>
            <person name="Gianfranceschi L."/>
            <person name="Horner D.S."/>
            <person name="Saino N."/>
        </authorList>
    </citation>
    <scope>NUCLEOTIDE SEQUENCE [LARGE SCALE GENOMIC DNA]</scope>
    <source>
        <strain evidence="1">Chelidonia</strain>
        <tissue evidence="1">Blood</tissue>
    </source>
</reference>
<evidence type="ECO:0000313" key="2">
    <source>
        <dbReference type="Proteomes" id="UP000269221"/>
    </source>
</evidence>
<evidence type="ECO:0000313" key="1">
    <source>
        <dbReference type="EMBL" id="RMC11787.1"/>
    </source>
</evidence>
<name>A0A3M0KXE4_HIRRU</name>
<dbReference type="OrthoDB" id="10258914at2759"/>
<proteinExistence type="predicted"/>
<accession>A0A3M0KXE4</accession>
<protein>
    <submittedName>
        <fullName evidence="1">Uncharacterized protein</fullName>
    </submittedName>
</protein>
<dbReference type="EMBL" id="QRBI01000108">
    <property type="protein sequence ID" value="RMC11787.1"/>
    <property type="molecule type" value="Genomic_DNA"/>
</dbReference>